<dbReference type="PANTHER" id="PTHR47691">
    <property type="entry name" value="REGULATOR-RELATED"/>
    <property type="match status" value="1"/>
</dbReference>
<dbReference type="Gene3D" id="3.40.50.300">
    <property type="entry name" value="P-loop containing nucleotide triphosphate hydrolases"/>
    <property type="match status" value="1"/>
</dbReference>
<reference evidence="3 4" key="1">
    <citation type="submission" date="2019-09" db="EMBL/GenBank/DDBJ databases">
        <title>Actinomadura physcomitrii sp. nov., a novel actinomycete isolated from moss [Physcomitrium sphaericum (Ludw) Fuernr].</title>
        <authorList>
            <person name="Liu C."/>
            <person name="Zhuang X."/>
        </authorList>
    </citation>
    <scope>NUCLEOTIDE SEQUENCE [LARGE SCALE GENOMIC DNA]</scope>
    <source>
        <strain evidence="3 4">CYP1-1B</strain>
    </source>
</reference>
<evidence type="ECO:0000313" key="4">
    <source>
        <dbReference type="Proteomes" id="UP000483004"/>
    </source>
</evidence>
<gene>
    <name evidence="3" type="ORF">F9B16_15215</name>
</gene>
<dbReference type="InterPro" id="IPR027417">
    <property type="entry name" value="P-loop_NTPase"/>
</dbReference>
<keyword evidence="1" id="KW-0802">TPR repeat</keyword>
<dbReference type="InterPro" id="IPR011990">
    <property type="entry name" value="TPR-like_helical_dom_sf"/>
</dbReference>
<dbReference type="Pfam" id="PF12770">
    <property type="entry name" value="CHAT"/>
    <property type="match status" value="1"/>
</dbReference>
<evidence type="ECO:0000256" key="1">
    <source>
        <dbReference type="PROSITE-ProRule" id="PRU00339"/>
    </source>
</evidence>
<dbReference type="RefSeq" id="WP_151540714.1">
    <property type="nucleotide sequence ID" value="NZ_WBMR01000035.1"/>
</dbReference>
<proteinExistence type="predicted"/>
<dbReference type="AlphaFoldDB" id="A0A6L3W2D0"/>
<sequence length="1257" mass="139563">MSADADGRVSVQVRLAGEEFASQVVTSRDMPWPLDDAALEDLRWYLEDYLTAPFAVYEERGAAIRDRLAAWGGDLFTALLGESGPAREAYVAARSRRDVEIVLQSASARFLGLPWELMRDPGRPTPLALEGVPLIRTMPSADLTESFEPADPVGSRLRVLMVLSRPDGTADVGYQMVARPLLERLESVRGTVELTVLRPPTLSRFESVLQDAVDRGEPFQVVHFDGHGVFAREPSLPAGRGSAKYGAAGERGMLAFEKPEGGADLVAAERVAVVLAAGRVPVVVLNACQSAQLGSEVEAAVATRLLREGTASVVAMAYSVYAVAAAEFMAVFYERLFSGDSVGDAVTRARRHLHVANLRPSPKGRLPLDDWMVPVHYMRRDISFPGLVTERPQPASQAAMLAEVRARIHDESPDGDGLGADGKFVGRDGLLFTLDTAARLQHVVVLHGPGGTGKTELAKAFGRWWRDTGGVDRPDLVFWDSFEPGVSSFGLDGLVTSLGLRVFGTDFTALAPLERRRTIEQFLADYRVLWLWDNFETARSMPDPTGATPPLDEDEADELRDFLHRVAARSRSAIVITSRGPEEWLGSRIRRIDVGGLNRDEAVLYTDQLLAPYPGTRAKRGRRAFEELVQWLDGHPLSMRLILPRLDGTAPEHLLNALKGIEPLPAGDEGDRANSLAASITYSFAHLPDRDRQAITALALFHATTDSVALDAMSQSAECPERFRGLSSDQWQAVLDRAHRVGLLSELGMGVYRLHPALPSYLAAHWRRLDPDGFDAEHAAAKRALLDAYTVLARWLSGQWNSENAQDAVTVTELHRRNLSGMLGHALTQQKWGHATIIARCLSAYWDLRGLYEEARAWVDRAVDVLEDPPGTPPPLDTAAGNLWAFLMDGQATRHQILGQLTEAEAVNRTLLRAYEQLPDSDHTRIDTAVFQHHLGMVAQLRGDLDQSEHWYRKSLTILEEMQDRPRMAFAYHQLGITAQHRGDLAQAEHWYRQALAILEELRDRPGMARSYHQLGRAAQDRRDFGQAEHWYRRSLAILEEVRDRPGMASSYHQLGIIAQEHGDLEQAEDRYRESLAIREELRDRPGMLRSYHQLGRVAQDRGDFEQAERWYRQSLAIAEKLGDRLSMASAYHQLGTTAQDQGDLDQAEHLYRQSVAIKEDLRDRPGMARGYGQLGLLAADRGVPRQALEWTIRCVALFDEYPHPATGPAPYILQRLTRQLGVETLHDLWRTVTGNALPSSVHAHVTHTGPDETGLG</sequence>
<dbReference type="InterPro" id="IPR019734">
    <property type="entry name" value="TPR_rpt"/>
</dbReference>
<dbReference type="SUPFAM" id="SSF81901">
    <property type="entry name" value="HCP-like"/>
    <property type="match status" value="1"/>
</dbReference>
<dbReference type="PANTHER" id="PTHR47691:SF3">
    <property type="entry name" value="HTH-TYPE TRANSCRIPTIONAL REGULATOR RV0890C-RELATED"/>
    <property type="match status" value="1"/>
</dbReference>
<dbReference type="Proteomes" id="UP000483004">
    <property type="component" value="Unassembled WGS sequence"/>
</dbReference>
<dbReference type="SMART" id="SM00028">
    <property type="entry name" value="TPR"/>
    <property type="match status" value="7"/>
</dbReference>
<accession>A0A6L3W2D0</accession>
<name>A0A6L3W2D0_9ACTN</name>
<evidence type="ECO:0000259" key="2">
    <source>
        <dbReference type="Pfam" id="PF12770"/>
    </source>
</evidence>
<comment type="caution">
    <text evidence="3">The sequence shown here is derived from an EMBL/GenBank/DDBJ whole genome shotgun (WGS) entry which is preliminary data.</text>
</comment>
<dbReference type="OrthoDB" id="135224at2"/>
<dbReference type="InterPro" id="IPR024983">
    <property type="entry name" value="CHAT_dom"/>
</dbReference>
<organism evidence="3 4">
    <name type="scientific">Actinomadura montaniterrae</name>
    <dbReference type="NCBI Taxonomy" id="1803903"/>
    <lineage>
        <taxon>Bacteria</taxon>
        <taxon>Bacillati</taxon>
        <taxon>Actinomycetota</taxon>
        <taxon>Actinomycetes</taxon>
        <taxon>Streptosporangiales</taxon>
        <taxon>Thermomonosporaceae</taxon>
        <taxon>Actinomadura</taxon>
    </lineage>
</organism>
<dbReference type="Gene3D" id="1.25.40.10">
    <property type="entry name" value="Tetratricopeptide repeat domain"/>
    <property type="match status" value="2"/>
</dbReference>
<dbReference type="SUPFAM" id="SSF48452">
    <property type="entry name" value="TPR-like"/>
    <property type="match status" value="1"/>
</dbReference>
<keyword evidence="4" id="KW-1185">Reference proteome</keyword>
<protein>
    <submittedName>
        <fullName evidence="3">Tetratricopeptide repeat protein</fullName>
    </submittedName>
</protein>
<dbReference type="EMBL" id="WBMR01000035">
    <property type="protein sequence ID" value="KAB2381866.1"/>
    <property type="molecule type" value="Genomic_DNA"/>
</dbReference>
<feature type="repeat" description="TPR" evidence="1">
    <location>
        <begin position="1129"/>
        <end position="1162"/>
    </location>
</feature>
<dbReference type="SUPFAM" id="SSF52540">
    <property type="entry name" value="P-loop containing nucleoside triphosphate hydrolases"/>
    <property type="match status" value="1"/>
</dbReference>
<evidence type="ECO:0000313" key="3">
    <source>
        <dbReference type="EMBL" id="KAB2381866.1"/>
    </source>
</evidence>
<dbReference type="PROSITE" id="PS50005">
    <property type="entry name" value="TPR"/>
    <property type="match status" value="3"/>
</dbReference>
<feature type="repeat" description="TPR" evidence="1">
    <location>
        <begin position="1089"/>
        <end position="1122"/>
    </location>
</feature>
<feature type="repeat" description="TPR" evidence="1">
    <location>
        <begin position="1049"/>
        <end position="1082"/>
    </location>
</feature>
<feature type="domain" description="CHAT" evidence="2">
    <location>
        <begin position="104"/>
        <end position="353"/>
    </location>
</feature>
<dbReference type="Pfam" id="PF13424">
    <property type="entry name" value="TPR_12"/>
    <property type="match status" value="3"/>
</dbReference>